<dbReference type="Gene3D" id="3.40.50.300">
    <property type="entry name" value="P-loop containing nucleotide triphosphate hydrolases"/>
    <property type="match status" value="1"/>
</dbReference>
<evidence type="ECO:0000256" key="1">
    <source>
        <dbReference type="ARBA" id="ARBA00022801"/>
    </source>
</evidence>
<feature type="domain" description="Helicase ATP-binding" evidence="2">
    <location>
        <begin position="183"/>
        <end position="338"/>
    </location>
</feature>
<keyword evidence="4" id="KW-0547">Nucleotide-binding</keyword>
<comment type="caution">
    <text evidence="4">The sequence shown here is derived from an EMBL/GenBank/DDBJ whole genome shotgun (WGS) entry which is preliminary data.</text>
</comment>
<gene>
    <name evidence="4" type="ORF">ACFQS9_13165</name>
</gene>
<evidence type="ECO:0000259" key="2">
    <source>
        <dbReference type="PROSITE" id="PS51192"/>
    </source>
</evidence>
<dbReference type="Proteomes" id="UP001596484">
    <property type="component" value="Unassembled WGS sequence"/>
</dbReference>
<dbReference type="InterPro" id="IPR027417">
    <property type="entry name" value="P-loop_NTPase"/>
</dbReference>
<dbReference type="Pfam" id="PF00176">
    <property type="entry name" value="SNF2-rel_dom"/>
    <property type="match status" value="1"/>
</dbReference>
<dbReference type="RefSeq" id="WP_378405300.1">
    <property type="nucleotide sequence ID" value="NZ_JBHTCS010000014.1"/>
</dbReference>
<evidence type="ECO:0000313" key="5">
    <source>
        <dbReference type="Proteomes" id="UP001596484"/>
    </source>
</evidence>
<dbReference type="PANTHER" id="PTHR10799">
    <property type="entry name" value="SNF2/RAD54 HELICASE FAMILY"/>
    <property type="match status" value="1"/>
</dbReference>
<reference evidence="5" key="1">
    <citation type="journal article" date="2019" name="Int. J. Syst. Evol. Microbiol.">
        <title>The Global Catalogue of Microorganisms (GCM) 10K type strain sequencing project: providing services to taxonomists for standard genome sequencing and annotation.</title>
        <authorList>
            <consortium name="The Broad Institute Genomics Platform"/>
            <consortium name="The Broad Institute Genome Sequencing Center for Infectious Disease"/>
            <person name="Wu L."/>
            <person name="Ma J."/>
        </authorList>
    </citation>
    <scope>NUCLEOTIDE SEQUENCE [LARGE SCALE GENOMIC DNA]</scope>
    <source>
        <strain evidence="5">ICMP 19430</strain>
    </source>
</reference>
<keyword evidence="5" id="KW-1185">Reference proteome</keyword>
<dbReference type="GO" id="GO:0016787">
    <property type="term" value="F:hydrolase activity"/>
    <property type="evidence" value="ECO:0007669"/>
    <property type="project" value="UniProtKB-KW"/>
</dbReference>
<evidence type="ECO:0000313" key="4">
    <source>
        <dbReference type="EMBL" id="MFC7448841.1"/>
    </source>
</evidence>
<keyword evidence="1 4" id="KW-0378">Hydrolase</keyword>
<proteinExistence type="predicted"/>
<dbReference type="PROSITE" id="PS51194">
    <property type="entry name" value="HELICASE_CTER"/>
    <property type="match status" value="1"/>
</dbReference>
<organism evidence="4 5">
    <name type="scientific">Rhodococcus daqingensis</name>
    <dbReference type="NCBI Taxonomy" id="2479363"/>
    <lineage>
        <taxon>Bacteria</taxon>
        <taxon>Bacillati</taxon>
        <taxon>Actinomycetota</taxon>
        <taxon>Actinomycetes</taxon>
        <taxon>Mycobacteriales</taxon>
        <taxon>Nocardiaceae</taxon>
        <taxon>Rhodococcus</taxon>
    </lineage>
</organism>
<feature type="domain" description="Helicase C-terminal" evidence="3">
    <location>
        <begin position="461"/>
        <end position="619"/>
    </location>
</feature>
<name>A0ABW2RYE1_9NOCA</name>
<dbReference type="EMBL" id="JBHTCS010000014">
    <property type="protein sequence ID" value="MFC7448841.1"/>
    <property type="molecule type" value="Genomic_DNA"/>
</dbReference>
<keyword evidence="4" id="KW-0347">Helicase</keyword>
<dbReference type="SMART" id="SM00487">
    <property type="entry name" value="DEXDc"/>
    <property type="match status" value="1"/>
</dbReference>
<dbReference type="Pfam" id="PF00271">
    <property type="entry name" value="Helicase_C"/>
    <property type="match status" value="1"/>
</dbReference>
<dbReference type="PROSITE" id="PS51192">
    <property type="entry name" value="HELICASE_ATP_BIND_1"/>
    <property type="match status" value="1"/>
</dbReference>
<dbReference type="InterPro" id="IPR038718">
    <property type="entry name" value="SNF2-like_sf"/>
</dbReference>
<dbReference type="SMART" id="SM00490">
    <property type="entry name" value="HELICc"/>
    <property type="match status" value="1"/>
</dbReference>
<dbReference type="InterPro" id="IPR049730">
    <property type="entry name" value="SNF2/RAD54-like_C"/>
</dbReference>
<dbReference type="SUPFAM" id="SSF52540">
    <property type="entry name" value="P-loop containing nucleoside triphosphate hydrolases"/>
    <property type="match status" value="2"/>
</dbReference>
<dbReference type="CDD" id="cd18793">
    <property type="entry name" value="SF2_C_SNF"/>
    <property type="match status" value="1"/>
</dbReference>
<accession>A0ABW2RYE1</accession>
<sequence length="635" mass="67750">MVDGVAKTDDGAGDWDGPGALQATYLPEHGAIGWWGIADVAGGLGSLGIPAGRDATFRLAVPVDGLEVAPRTVAGHLVDLVDVLPALRAMDRGAAVGRSVRAWCEAAGLARGDRSECGDALDELAARMPAAAHSVPSDDESAIHTATGLLGRFISAARTTDDLAAAHIRATLRPYQVQGVAWLGALDEAGGGILADEMGLGKTLQAICVLATRNELGPHLVVCPTSVVGNWRRELARFAPDVPVIVHHGARRALPAGVSPGTVVLTSYSVLRSDIGRLMEIPWDAVVFDEAQQIKNPDSLAARAAARLSARIRVAMTGTPVENRLDELWSIFHAANPELLGTRVRFRQRFAVPIESRRSATAAARLSALIAPHVLRRTKAEVAAELPSKQYSTIACTLSDEQSRLYRDTVDRAFDAGLGSGIARRGNVLALLTTLKQVCNHPEQLLGDGGLLPGRSGKFDRATEMLSEIVDDGDRALVFTQYRAMGELLSTHLTAELGVGEIPFLHGGLSAQSRDRMVEDFQDDPGAAPVLILSLRAAGFGLNLTRASHVMHYDRWWNPAVEDQATDRAHRIGQRRTVNVYTLVTGGTIEDHIASMHESKRALAESISENSEAALADLADDELRSLLDLDAVGAR</sequence>
<protein>
    <submittedName>
        <fullName evidence="4">DEAD/DEAH box helicase</fullName>
        <ecNumber evidence="4">3.6.4.-</ecNumber>
    </submittedName>
</protein>
<dbReference type="GO" id="GO:0004386">
    <property type="term" value="F:helicase activity"/>
    <property type="evidence" value="ECO:0007669"/>
    <property type="project" value="UniProtKB-KW"/>
</dbReference>
<dbReference type="InterPro" id="IPR000330">
    <property type="entry name" value="SNF2_N"/>
</dbReference>
<dbReference type="Gene3D" id="3.40.50.10810">
    <property type="entry name" value="Tandem AAA-ATPase domain"/>
    <property type="match status" value="1"/>
</dbReference>
<evidence type="ECO:0000259" key="3">
    <source>
        <dbReference type="PROSITE" id="PS51194"/>
    </source>
</evidence>
<dbReference type="InterPro" id="IPR014001">
    <property type="entry name" value="Helicase_ATP-bd"/>
</dbReference>
<dbReference type="InterPro" id="IPR001650">
    <property type="entry name" value="Helicase_C-like"/>
</dbReference>
<keyword evidence="4" id="KW-0067">ATP-binding</keyword>
<dbReference type="EC" id="3.6.4.-" evidence="4"/>